<feature type="chain" id="PRO_5043691431" evidence="2">
    <location>
        <begin position="25"/>
        <end position="568"/>
    </location>
</feature>
<accession>A0A8R1UIU1</accession>
<feature type="compositionally biased region" description="Basic and acidic residues" evidence="1">
    <location>
        <begin position="324"/>
        <end position="340"/>
    </location>
</feature>
<protein>
    <submittedName>
        <fullName evidence="3">Uncharacterized protein</fullName>
    </submittedName>
</protein>
<feature type="signal peptide" evidence="2">
    <location>
        <begin position="1"/>
        <end position="24"/>
    </location>
</feature>
<feature type="compositionally biased region" description="Basic and acidic residues" evidence="1">
    <location>
        <begin position="202"/>
        <end position="217"/>
    </location>
</feature>
<feature type="compositionally biased region" description="Basic and acidic residues" evidence="1">
    <location>
        <begin position="34"/>
        <end position="61"/>
    </location>
</feature>
<feature type="compositionally biased region" description="Basic and acidic residues" evidence="1">
    <location>
        <begin position="83"/>
        <end position="140"/>
    </location>
</feature>
<evidence type="ECO:0000256" key="2">
    <source>
        <dbReference type="SAM" id="SignalP"/>
    </source>
</evidence>
<dbReference type="EnsemblMetazoa" id="PPA27931.1">
    <property type="protein sequence ID" value="PPA27931.1"/>
    <property type="gene ID" value="WBGene00117485"/>
</dbReference>
<feature type="compositionally biased region" description="Basic residues" evidence="1">
    <location>
        <begin position="528"/>
        <end position="537"/>
    </location>
</feature>
<dbReference type="AlphaFoldDB" id="A0A2A6CH81"/>
<accession>A0A2A6CH81</accession>
<keyword evidence="2" id="KW-0732">Signal</keyword>
<proteinExistence type="predicted"/>
<feature type="compositionally biased region" description="Acidic residues" evidence="1">
    <location>
        <begin position="356"/>
        <end position="366"/>
    </location>
</feature>
<evidence type="ECO:0000313" key="4">
    <source>
        <dbReference type="Proteomes" id="UP000005239"/>
    </source>
</evidence>
<feature type="compositionally biased region" description="Acidic residues" evidence="1">
    <location>
        <begin position="294"/>
        <end position="304"/>
    </location>
</feature>
<feature type="compositionally biased region" description="Basic and acidic residues" evidence="1">
    <location>
        <begin position="373"/>
        <end position="416"/>
    </location>
</feature>
<evidence type="ECO:0000313" key="3">
    <source>
        <dbReference type="EnsemblMetazoa" id="PPA27931.1"/>
    </source>
</evidence>
<feature type="region of interest" description="Disordered" evidence="1">
    <location>
        <begin position="21"/>
        <end position="467"/>
    </location>
</feature>
<keyword evidence="4" id="KW-1185">Reference proteome</keyword>
<feature type="compositionally biased region" description="Acidic residues" evidence="1">
    <location>
        <begin position="313"/>
        <end position="323"/>
    </location>
</feature>
<feature type="compositionally biased region" description="Acidic residues" evidence="1">
    <location>
        <begin position="154"/>
        <end position="172"/>
    </location>
</feature>
<feature type="compositionally biased region" description="Acidic residues" evidence="1">
    <location>
        <begin position="273"/>
        <end position="283"/>
    </location>
</feature>
<feature type="compositionally biased region" description="Acidic residues" evidence="1">
    <location>
        <begin position="219"/>
        <end position="233"/>
    </location>
</feature>
<feature type="compositionally biased region" description="Basic and acidic residues" evidence="1">
    <location>
        <begin position="284"/>
        <end position="293"/>
    </location>
</feature>
<evidence type="ECO:0000256" key="1">
    <source>
        <dbReference type="SAM" id="MobiDB-lite"/>
    </source>
</evidence>
<gene>
    <name evidence="3" type="primary">WBGene00117485</name>
</gene>
<reference evidence="4" key="1">
    <citation type="journal article" date="2008" name="Nat. Genet.">
        <title>The Pristionchus pacificus genome provides a unique perspective on nematode lifestyle and parasitism.</title>
        <authorList>
            <person name="Dieterich C."/>
            <person name="Clifton S.W."/>
            <person name="Schuster L.N."/>
            <person name="Chinwalla A."/>
            <person name="Delehaunty K."/>
            <person name="Dinkelacker I."/>
            <person name="Fulton L."/>
            <person name="Fulton R."/>
            <person name="Godfrey J."/>
            <person name="Minx P."/>
            <person name="Mitreva M."/>
            <person name="Roeseler W."/>
            <person name="Tian H."/>
            <person name="Witte H."/>
            <person name="Yang S.P."/>
            <person name="Wilson R.K."/>
            <person name="Sommer R.J."/>
        </authorList>
    </citation>
    <scope>NUCLEOTIDE SEQUENCE [LARGE SCALE GENOMIC DNA]</scope>
    <source>
        <strain evidence="4">PS312</strain>
    </source>
</reference>
<reference evidence="3" key="2">
    <citation type="submission" date="2022-06" db="UniProtKB">
        <authorList>
            <consortium name="EnsemblMetazoa"/>
        </authorList>
    </citation>
    <scope>IDENTIFICATION</scope>
    <source>
        <strain evidence="3">PS312</strain>
    </source>
</reference>
<organism evidence="3 4">
    <name type="scientific">Pristionchus pacificus</name>
    <name type="common">Parasitic nematode worm</name>
    <dbReference type="NCBI Taxonomy" id="54126"/>
    <lineage>
        <taxon>Eukaryota</taxon>
        <taxon>Metazoa</taxon>
        <taxon>Ecdysozoa</taxon>
        <taxon>Nematoda</taxon>
        <taxon>Chromadorea</taxon>
        <taxon>Rhabditida</taxon>
        <taxon>Rhabditina</taxon>
        <taxon>Diplogasteromorpha</taxon>
        <taxon>Diplogasteroidea</taxon>
        <taxon>Neodiplogasteridae</taxon>
        <taxon>Pristionchus</taxon>
    </lineage>
</organism>
<feature type="region of interest" description="Disordered" evidence="1">
    <location>
        <begin position="515"/>
        <end position="537"/>
    </location>
</feature>
<sequence length="568" mass="65447">MKTIAVFALLAVAAYAQIAPSVLTEPLPGNPEPETLREKRQTEKDDDFKKEILPPVDESKPIKPIAKRQVEETTVVEPEPDVEVEKREKRSIGPDGEIKPDVEIVISDKPEERHKRQTESEPKEETKPVDGHEIVKRQSYDEEAVVEPAQPTETPEDPANDQADEDEETVQNEDDRYKREAYDEENDEEPAETTEAPAANDLDNKENDDERYKRQQPFEDADEEPAETTEEPAAEQANEYGDKAENADYKRGYDEETDVEPAETTEGPAADQPNEDEDENVQSDDEKYKREAGYDQDSEVEPVETVEPTEAPAADEDDDNVQNDDERYKRQSETEPKKETTDEEKEPEIVKRETQYGDDEQTEALDDTPVVQETKDTSKDKSDEVLIRPKRQTETEPKEETKPEEKETVIVKRDTEPAPEPELATEEKEPTEEEKRAKRQAETETNGRLEEIDTETEKSALQKPVHKRSVITTEERKKRYIDEHPYPDCSCLHKYPHLPLYTALHSHCSYPGRPHRPHPPCHSCGHSHGPKKPCHRVHHHFVPKKPHYRAPCDRHIHHDDFDHEEYKH</sequence>
<feature type="compositionally biased region" description="Basic and acidic residues" evidence="1">
    <location>
        <begin position="425"/>
        <end position="460"/>
    </location>
</feature>
<name>A0A2A6CH81_PRIPA</name>
<feature type="compositionally biased region" description="Basic and acidic residues" evidence="1">
    <location>
        <begin position="240"/>
        <end position="254"/>
    </location>
</feature>
<dbReference type="Proteomes" id="UP000005239">
    <property type="component" value="Unassembled WGS sequence"/>
</dbReference>
<feature type="compositionally biased region" description="Acidic residues" evidence="1">
    <location>
        <begin position="182"/>
        <end position="192"/>
    </location>
</feature>